<dbReference type="NCBIfam" id="TIGR01643">
    <property type="entry name" value="YD_repeat_2x"/>
    <property type="match status" value="1"/>
</dbReference>
<reference evidence="7 8" key="1">
    <citation type="journal article" date="2019" name="Int. J. Syst. Evol. Microbiol.">
        <title>The Global Catalogue of Microorganisms (GCM) 10K type strain sequencing project: providing services to taxonomists for standard genome sequencing and annotation.</title>
        <authorList>
            <consortium name="The Broad Institute Genomics Platform"/>
            <consortium name="The Broad Institute Genome Sequencing Center for Infectious Disease"/>
            <person name="Wu L."/>
            <person name="Ma J."/>
        </authorList>
    </citation>
    <scope>NUCLEOTIDE SEQUENCE [LARGE SCALE GENOMIC DNA]</scope>
    <source>
        <strain evidence="7 8">JCM 16211</strain>
    </source>
</reference>
<dbReference type="InterPro" id="IPR006530">
    <property type="entry name" value="YD"/>
</dbReference>
<dbReference type="SUPFAM" id="SSF69318">
    <property type="entry name" value="Integrin alpha N-terminal domain"/>
    <property type="match status" value="1"/>
</dbReference>
<evidence type="ECO:0000256" key="1">
    <source>
        <dbReference type="ARBA" id="ARBA00004613"/>
    </source>
</evidence>
<dbReference type="Gene3D" id="2.180.10.10">
    <property type="entry name" value="RHS repeat-associated core"/>
    <property type="match status" value="1"/>
</dbReference>
<dbReference type="PANTHER" id="PTHR32305">
    <property type="match status" value="1"/>
</dbReference>
<evidence type="ECO:0000256" key="5">
    <source>
        <dbReference type="SAM" id="MobiDB-lite"/>
    </source>
</evidence>
<feature type="domain" description="Fibronectin type-III" evidence="6">
    <location>
        <begin position="193"/>
        <end position="280"/>
    </location>
</feature>
<dbReference type="InterPro" id="IPR022385">
    <property type="entry name" value="Rhs_assc_core"/>
</dbReference>
<keyword evidence="2" id="KW-0964">Secreted</keyword>
<dbReference type="SMART" id="SM00060">
    <property type="entry name" value="FN3"/>
    <property type="match status" value="4"/>
</dbReference>
<protein>
    <recommendedName>
        <fullName evidence="6">Fibronectin type-III domain-containing protein</fullName>
    </recommendedName>
</protein>
<dbReference type="InterPro" id="IPR013783">
    <property type="entry name" value="Ig-like_fold"/>
</dbReference>
<feature type="region of interest" description="Disordered" evidence="5">
    <location>
        <begin position="1558"/>
        <end position="1577"/>
    </location>
</feature>
<dbReference type="Pfam" id="PF13517">
    <property type="entry name" value="FG-GAP_3"/>
    <property type="match status" value="1"/>
</dbReference>
<comment type="caution">
    <text evidence="7">The sequence shown here is derived from an EMBL/GenBank/DDBJ whole genome shotgun (WGS) entry which is preliminary data.</text>
</comment>
<dbReference type="InterPro" id="IPR003284">
    <property type="entry name" value="Sal_SpvB"/>
</dbReference>
<accession>A0ABN0T3A5</accession>
<dbReference type="PROSITE" id="PS50853">
    <property type="entry name" value="FN3"/>
    <property type="match status" value="1"/>
</dbReference>
<dbReference type="InterPro" id="IPR028994">
    <property type="entry name" value="Integrin_alpha_N"/>
</dbReference>
<feature type="region of interest" description="Disordered" evidence="5">
    <location>
        <begin position="1494"/>
        <end position="1532"/>
    </location>
</feature>
<dbReference type="Gene3D" id="3.90.930.1">
    <property type="match status" value="1"/>
</dbReference>
<dbReference type="Proteomes" id="UP001501221">
    <property type="component" value="Unassembled WGS sequence"/>
</dbReference>
<dbReference type="InterPro" id="IPR050708">
    <property type="entry name" value="T6SS_VgrG/RHS"/>
</dbReference>
<sequence length="2592" mass="286025">MPASINGPTTIDADGSFSISWTAGTGQVERYETAHRHKPIGGIFGGWVYKNRGDVFNYSYSSLSDGEWDFAVKACNSSGCSGWRYISPHVQVIHKPGVPVSISGPTLTDVDGSHTITWGVASGQVDSYELRQRLKPRGGASFGSWTTVYNSTGRTKSFTLLDDGEYDYAVRACNVSGCSGFKYISPHVTVLKPPYSPSVSVNSSSDTGSYTVTWQNGGGVVDEYHISESPNYDDWTLMGTSTSRLISGKGDGSWTYKVKACNTSGCSLHGTSNTVTVEHPTPDTPPSISVPSLVTKDNYSISWGASSSSYVDDYQVSQKHQSGSWSGWTTVSGTSTLVTVNEGGLWTHKVRACNKLPDNSHKCSSAKVSSEVDVKLPPEWGRIGGSVPDAPYSPNSNLTTDQTVGAVEGSGGVSGGAANYQIPIVIPPGRKGMQPNVSLAYSSRSGNGVAGVGWSLSAGSAISRCAATPAQDVTGSGLTYGSKDKLCLDGQRLIVVSGQYGASGSEYRTELDTFAKIVQSESMNSLSSWFTVYHKNNTKSVYGSTSGSKHIASGRNEILSWAIANTQDPSGNTITYDYYNYSNGENLLKAIYYTGKNGSNGDREVRLNYESRPDVSRSYLAGGLTTNSKRLKSIQTLYQAAVIREYKLTYELSPFSERSLIKEITECADNVCLKPTKVSSYKPSYGWENTGSNSSANRELEEIGRMVEPGDKIFHIDLNGDGVLEVIYVRLGLMQNDDEPVRTIIFARNEYGDYQEVANNTFVPLTTGDMNLDGIIDLLYVDQATNKIGYKQYNNNFQVESFLTDIPAPSNLFYANAKQLDVNNDGYPDLIYRDYTNNEVKYFLRAPDGSVNFTGPFIFTTMRTRKPVAQAHIREEASYMDVDGDGYLDVLKTYLSDDAVLEVSVSFGSVSNNRWVPTNKTASQLGLPINNFTNQYFFADLNGDGLQDFVRPVKVSTNNFDWRVRLNKGDRAFDTEKSLGTGLGIHEHKTRFKDNGFVNKIQSKWGGATFADFDNDGKDELFTPTYSRDNLCTTFTGVPPNQASWEPYSVEVCNDDMHIEEKITLDSHSNIDIYIDFGQYDIRRFKWSIVDFKDTTSGLKYSKTIPDVVEAPITGFNSLDNKKSWSPIELKDLDNDGFIDFSYRTVENYSYSHCNPPPQGIAKQNCYLYVAGQPYHHAILGVAFREGTPPISGGYFEQKNLIVKNSNDGKLADTAYEIENGLGVKVGWSYAHLSKHLSRPSDANPLYYVPEPEVRYTAGDPMHFMFTSSMYVVSDSYHSNGVGSENQRRYSYREAVYNRMGRGFQGFRQISVDELSSDSRSVSNFHQKFPKAGKLESARTCLISDGDSDCSLSPISRTTVANYHVKNTANSRVKWVFPTSSTKETFKLSNRSIRLSKEVKTIGASDVDSFGNVLKSTKTLDNGFDEIKTVATKVYSVDQQNWWLNKVTQSRTDVSKLRASAITGSAAGSDNSKWTNTTYSYNAQGELHRIPTGTVTTASSSSQNHTTSIVLNTDGLPTSVTTSGSPGASTGTDLNRTVSTVYSVDGYFPKTVTNPKGHKATTIVSPKHGQPTSVTDVDNSITVSHTYDVFGRLKSSSVPGGKLIEKGYQWCFSSCPYEASNAEYYEFTQQEGSPTVKVYKDKFNRTLMTETQGFGGDPIYTRVKYDNLGRKTLETKPSFYSSSDIGIRYTAYDALGRLTSKETDQADGNIMYTTYQHDGHRTDIDVIDRGVSLSMSRTYSTDGKLMKTTDALGGVTRYAYDSMGNPITLTDAKGNSINAWHNGFGHKWKVDDPNMGVKTFAYNTYGEVESETDANDDKLTMRYDELGRLEYRWVNGTEHAHYVYDNRVNGIGMLGTETGPGIEKVYSYDDLSRPSSVTTTIGDKSYTSSTSYDGNYGRVKAYTYASGITVGYDYDDYGYQTKVYNAKSGYEYQKVEQRDALLNITEAYKNANSLRETRVYSEATGQLRNIYTHTSSGEHLKHNLGYVYGSFGNLSIQEQWSPSGVSTESYGYDKLQRLINSSRSGFASDQASMTYEYDAVGNITHKSDYATTLDYTGSGGPNAVSSITKLDGSVVNFTYDANGNMRIGDGKTITYNAFNKPVTINAGGVTSTFNYGADLARYKQVKGTETTIYIGKEVDITLKGNTTTTKTYIDDIAIVSKKETVGKVVPDHEIRFVHRDRLGSVVTLTDHNNNIMEQRSYDAFGKPRTGEMKDPLIPTLQGALSDTPYAMDVLTDIDRGFTDHEHLDDAQLIHMNGRAYDYNLGRFLSVDPFVQAPGNSQSMNPYSYIMNNPLAGTDPSGYIASALGSLSVLGPASEDHCAYRCVANQVLAGFTMGGDNGGRRGQSKKVLEREIATLGGQEQLAVYDDLQALDRKLTNVANARVKRAVSGYTEYDGEASNAEIKIYELAGNEREIVSNDIDRALSMVNETIESMDSGNEYTAFLFEQWTGQPMSPEADAYKSWRGKLGLIKLRLEQIQDTPEEFIRIYTGGKARAYVDKNSFPVHLNRDVYFNGTDRNRSLVIFHELGHIERMRHKFSGFSNASNLAYDANYTPSLNNLKLAKENLYGLQFFVGGVNPEDRSYEYYGNNGF</sequence>
<dbReference type="InterPro" id="IPR003961">
    <property type="entry name" value="FN3_dom"/>
</dbReference>
<dbReference type="NCBIfam" id="TIGR03696">
    <property type="entry name" value="Rhs_assc_core"/>
    <property type="match status" value="1"/>
</dbReference>
<dbReference type="InterPro" id="IPR036116">
    <property type="entry name" value="FN3_sf"/>
</dbReference>
<name>A0ABN0T3A5_9GAMM</name>
<keyword evidence="4" id="KW-0843">Virulence</keyword>
<keyword evidence="3" id="KW-0732">Signal</keyword>
<organism evidence="7 8">
    <name type="scientific">Kangiella japonica</name>
    <dbReference type="NCBI Taxonomy" id="647384"/>
    <lineage>
        <taxon>Bacteria</taxon>
        <taxon>Pseudomonadati</taxon>
        <taxon>Pseudomonadota</taxon>
        <taxon>Gammaproteobacteria</taxon>
        <taxon>Kangiellales</taxon>
        <taxon>Kangiellaceae</taxon>
        <taxon>Kangiella</taxon>
    </lineage>
</organism>
<comment type="subcellular location">
    <subcellularLocation>
        <location evidence="1">Secreted</location>
    </subcellularLocation>
</comment>
<proteinExistence type="predicted"/>
<evidence type="ECO:0000256" key="4">
    <source>
        <dbReference type="ARBA" id="ARBA00023026"/>
    </source>
</evidence>
<dbReference type="PANTHER" id="PTHR32305:SF15">
    <property type="entry name" value="PROTEIN RHSA-RELATED"/>
    <property type="match status" value="1"/>
</dbReference>
<evidence type="ECO:0000313" key="7">
    <source>
        <dbReference type="EMBL" id="GAA0211169.1"/>
    </source>
</evidence>
<evidence type="ECO:0000313" key="8">
    <source>
        <dbReference type="Proteomes" id="UP001501221"/>
    </source>
</evidence>
<dbReference type="InterPro" id="IPR031325">
    <property type="entry name" value="RHS_repeat"/>
</dbReference>
<evidence type="ECO:0000256" key="2">
    <source>
        <dbReference type="ARBA" id="ARBA00022525"/>
    </source>
</evidence>
<gene>
    <name evidence="7" type="ORF">GCM10009123_17990</name>
</gene>
<evidence type="ECO:0000256" key="3">
    <source>
        <dbReference type="ARBA" id="ARBA00022729"/>
    </source>
</evidence>
<dbReference type="InterPro" id="IPR013517">
    <property type="entry name" value="FG-GAP"/>
</dbReference>
<evidence type="ECO:0000259" key="6">
    <source>
        <dbReference type="PROSITE" id="PS50853"/>
    </source>
</evidence>
<feature type="compositionally biased region" description="Low complexity" evidence="5">
    <location>
        <begin position="1515"/>
        <end position="1532"/>
    </location>
</feature>
<dbReference type="Pfam" id="PF03534">
    <property type="entry name" value="SpvB"/>
    <property type="match status" value="1"/>
</dbReference>
<dbReference type="EMBL" id="BAAAFM010000006">
    <property type="protein sequence ID" value="GAA0211169.1"/>
    <property type="molecule type" value="Genomic_DNA"/>
</dbReference>
<keyword evidence="8" id="KW-1185">Reference proteome</keyword>
<feature type="compositionally biased region" description="Polar residues" evidence="5">
    <location>
        <begin position="1494"/>
        <end position="1511"/>
    </location>
</feature>
<dbReference type="Pfam" id="PF05593">
    <property type="entry name" value="RHS_repeat"/>
    <property type="match status" value="1"/>
</dbReference>
<dbReference type="Gene3D" id="2.60.40.10">
    <property type="entry name" value="Immunoglobulins"/>
    <property type="match status" value="3"/>
</dbReference>
<dbReference type="SUPFAM" id="SSF49265">
    <property type="entry name" value="Fibronectin type III"/>
    <property type="match status" value="1"/>
</dbReference>